<protein>
    <submittedName>
        <fullName evidence="1">Uncharacterized protein</fullName>
    </submittedName>
</protein>
<organism evidence="1 2">
    <name type="scientific">Rickettsia massiliae str. AZT80</name>
    <dbReference type="NCBI Taxonomy" id="1105112"/>
    <lineage>
        <taxon>Bacteria</taxon>
        <taxon>Pseudomonadati</taxon>
        <taxon>Pseudomonadota</taxon>
        <taxon>Alphaproteobacteria</taxon>
        <taxon>Rickettsiales</taxon>
        <taxon>Rickettsiaceae</taxon>
        <taxon>Rickettsieae</taxon>
        <taxon>Rickettsia</taxon>
        <taxon>spotted fever group</taxon>
    </lineage>
</organism>
<dbReference type="AlphaFoldDB" id="H6QIV3"/>
<gene>
    <name evidence="1" type="ORF">RMB_03990</name>
</gene>
<evidence type="ECO:0000313" key="2">
    <source>
        <dbReference type="Proteomes" id="UP000007999"/>
    </source>
</evidence>
<sequence>MLSVMHEQEALNTLQDLLNDSNIFILRLRLF</sequence>
<evidence type="ECO:0000313" key="1">
    <source>
        <dbReference type="EMBL" id="AFB31603.1"/>
    </source>
</evidence>
<proteinExistence type="predicted"/>
<reference evidence="2" key="1">
    <citation type="submission" date="2012-02" db="EMBL/GenBank/DDBJ databases">
        <title>Complete genome sequence of Rickettsia parkeri strain Portsmouth.</title>
        <authorList>
            <person name="Johnson S.L."/>
            <person name="Munk A.C."/>
            <person name="Han S."/>
            <person name="Bruce D.C."/>
            <person name="Dasch G.A."/>
        </authorList>
    </citation>
    <scope>NUCLEOTIDE SEQUENCE [LARGE SCALE GENOMIC DNA]</scope>
    <source>
        <strain evidence="2">AZT80 (RMB)</strain>
    </source>
</reference>
<dbReference type="Proteomes" id="UP000007999">
    <property type="component" value="Chromosome"/>
</dbReference>
<dbReference type="HOGENOM" id="CLU_3398194_0_0_5"/>
<dbReference type="EMBL" id="CP003319">
    <property type="protein sequence ID" value="AFB31603.1"/>
    <property type="molecule type" value="Genomic_DNA"/>
</dbReference>
<accession>H6QIV3</accession>
<dbReference type="KEGG" id="rmi:RMB_03990"/>
<name>H6QIV3_RICMA</name>